<keyword evidence="6" id="KW-0969">Cilium</keyword>
<evidence type="ECO:0000256" key="8">
    <source>
        <dbReference type="ARBA" id="ARBA00023273"/>
    </source>
</evidence>
<accession>A0A7S4K3H4</accession>
<evidence type="ECO:0000256" key="1">
    <source>
        <dbReference type="ARBA" id="ARBA00004611"/>
    </source>
</evidence>
<gene>
    <name evidence="10" type="ORF">GTHE00462_LOCUS9213</name>
</gene>
<comment type="similarity">
    <text evidence="2">Belongs to the flagellar radial spoke RSP3 family.</text>
</comment>
<protein>
    <submittedName>
        <fullName evidence="10">Uncharacterized protein</fullName>
    </submittedName>
</protein>
<keyword evidence="3" id="KW-0963">Cytoplasm</keyword>
<evidence type="ECO:0000313" key="10">
    <source>
        <dbReference type="EMBL" id="CAE2281754.1"/>
    </source>
</evidence>
<evidence type="ECO:0000256" key="9">
    <source>
        <dbReference type="SAM" id="MobiDB-lite"/>
    </source>
</evidence>
<organism evidence="10">
    <name type="scientific">Guillardia theta</name>
    <name type="common">Cryptophyte</name>
    <name type="synonym">Cryptomonas phi</name>
    <dbReference type="NCBI Taxonomy" id="55529"/>
    <lineage>
        <taxon>Eukaryota</taxon>
        <taxon>Cryptophyceae</taxon>
        <taxon>Pyrenomonadales</taxon>
        <taxon>Geminigeraceae</taxon>
        <taxon>Guillardia</taxon>
    </lineage>
</organism>
<keyword evidence="5" id="KW-0282">Flagellum</keyword>
<sequence>MAQTATESGYAFAQQPRAVSNRRKFRDPEQTDDRLAVNIMWDRRVVRGNTYSAQVLPATAVPDPVQLQKEAEKRKLSELKKRQKIRQTARPTTPDAVPGRKHMDVQTEMFLEEIADRPAEVDADTQTDPFMDRPPTPLFIPKKTGIDRETQIFEGELFDFDFEVEPILQVIVGKTLEQSLMEVLEEEELKNMRAHQEEFDQIRAAELAEAQVTSARSFLTLRPLLTLDAEDGSCGSQACGGEAEACGAGEGEGGEREDSLKESGSQRVCSQIRGRCGVGSVWEHGGNWILLRPPGQRDRGQLHALAPWRGHVKVILSFSCCLPVC</sequence>
<evidence type="ECO:0000256" key="5">
    <source>
        <dbReference type="ARBA" id="ARBA00022846"/>
    </source>
</evidence>
<reference evidence="10" key="1">
    <citation type="submission" date="2021-01" db="EMBL/GenBank/DDBJ databases">
        <authorList>
            <person name="Corre E."/>
            <person name="Pelletier E."/>
            <person name="Niang G."/>
            <person name="Scheremetjew M."/>
            <person name="Finn R."/>
            <person name="Kale V."/>
            <person name="Holt S."/>
            <person name="Cochrane G."/>
            <person name="Meng A."/>
            <person name="Brown T."/>
            <person name="Cohen L."/>
        </authorList>
    </citation>
    <scope>NUCLEOTIDE SEQUENCE</scope>
    <source>
        <strain evidence="10">CCMP 2712</strain>
    </source>
</reference>
<keyword evidence="8" id="KW-0966">Cell projection</keyword>
<name>A0A7S4K3H4_GUITH</name>
<evidence type="ECO:0000256" key="4">
    <source>
        <dbReference type="ARBA" id="ARBA00022553"/>
    </source>
</evidence>
<dbReference type="GO" id="GO:0005929">
    <property type="term" value="C:cilium"/>
    <property type="evidence" value="ECO:0007669"/>
    <property type="project" value="TreeGrafter"/>
</dbReference>
<feature type="region of interest" description="Disordered" evidence="9">
    <location>
        <begin position="245"/>
        <end position="265"/>
    </location>
</feature>
<keyword evidence="7" id="KW-0206">Cytoskeleton</keyword>
<evidence type="ECO:0000256" key="6">
    <source>
        <dbReference type="ARBA" id="ARBA00023069"/>
    </source>
</evidence>
<dbReference type="Pfam" id="PF06098">
    <property type="entry name" value="Radial_spoke_3"/>
    <property type="match status" value="1"/>
</dbReference>
<dbReference type="AlphaFoldDB" id="A0A7S4K3H4"/>
<feature type="region of interest" description="Disordered" evidence="9">
    <location>
        <begin position="1"/>
        <end position="32"/>
    </location>
</feature>
<dbReference type="PANTHER" id="PTHR21648:SF0">
    <property type="entry name" value="RADIAL SPOKE HEAD PROTEIN 3 HOMOLOG"/>
    <property type="match status" value="1"/>
</dbReference>
<evidence type="ECO:0000256" key="3">
    <source>
        <dbReference type="ARBA" id="ARBA00022490"/>
    </source>
</evidence>
<proteinExistence type="inferred from homology"/>
<feature type="region of interest" description="Disordered" evidence="9">
    <location>
        <begin position="78"/>
        <end position="100"/>
    </location>
</feature>
<dbReference type="EMBL" id="HBKN01011698">
    <property type="protein sequence ID" value="CAE2281754.1"/>
    <property type="molecule type" value="Transcribed_RNA"/>
</dbReference>
<dbReference type="PANTHER" id="PTHR21648">
    <property type="entry name" value="FLAGELLAR RADIAL SPOKE PROTEIN 3"/>
    <property type="match status" value="1"/>
</dbReference>
<keyword evidence="4" id="KW-0597">Phosphoprotein</keyword>
<evidence type="ECO:0000256" key="7">
    <source>
        <dbReference type="ARBA" id="ARBA00023212"/>
    </source>
</evidence>
<comment type="subcellular location">
    <subcellularLocation>
        <location evidence="1">Cytoplasm</location>
        <location evidence="1">Cytoskeleton</location>
        <location evidence="1">Flagellum axoneme</location>
    </subcellularLocation>
</comment>
<evidence type="ECO:0000256" key="2">
    <source>
        <dbReference type="ARBA" id="ARBA00006737"/>
    </source>
</evidence>
<dbReference type="InterPro" id="IPR009290">
    <property type="entry name" value="Radial_spoke_3"/>
</dbReference>